<dbReference type="GO" id="GO:0016787">
    <property type="term" value="F:hydrolase activity"/>
    <property type="evidence" value="ECO:0007669"/>
    <property type="project" value="InterPro"/>
</dbReference>
<dbReference type="InterPro" id="IPR006680">
    <property type="entry name" value="Amidohydro-rel"/>
</dbReference>
<gene>
    <name evidence="3" type="ORF">Tdes44962_MAKER08873</name>
</gene>
<dbReference type="AlphaFoldDB" id="A0A9W7W467"/>
<dbReference type="OrthoDB" id="2135488at2759"/>
<sequence>MPKRRAIDSHIHLWPAETSNENGHSWMTPGMTLAKPHLLEHYYKASQEDQSHDSDVEVEGVVYVETDVRYDAPGSADLATWAKGPLDEILFVRRVIEGHYGVRDNNMLLAVVAWAPMDQPTEVLEQYLELAKDMAGPIAWPRLKGFRFLLQAIAKQSAFEKFVFSNHFIGNLKLLGRRGFSFDIGVDQRSGGNWQLEAIPKVVQLAHDGVDVEREKVVFIVDHLCKPNFEYTGQDATVWAETMRALGSNPKVYMKLSGAFSELTHQMMETPSAIPSLMRFWISTIMNEFGPARIMFGSDWPVCNVHGPGGECAWVAWKDVVKSILEDHGVSTSDGDRIWRGTAAEAYRIS</sequence>
<protein>
    <submittedName>
        <fullName evidence="3">Amidohydrolase</fullName>
    </submittedName>
</protein>
<evidence type="ECO:0000256" key="1">
    <source>
        <dbReference type="ARBA" id="ARBA00038310"/>
    </source>
</evidence>
<proteinExistence type="inferred from homology"/>
<dbReference type="Gene3D" id="3.20.20.140">
    <property type="entry name" value="Metal-dependent hydrolases"/>
    <property type="match status" value="1"/>
</dbReference>
<dbReference type="PANTHER" id="PTHR43569:SF2">
    <property type="entry name" value="AMIDOHYDROLASE-RELATED DOMAIN-CONTAINING PROTEIN"/>
    <property type="match status" value="1"/>
</dbReference>
<dbReference type="SUPFAM" id="SSF51556">
    <property type="entry name" value="Metallo-dependent hydrolases"/>
    <property type="match status" value="1"/>
</dbReference>
<evidence type="ECO:0000313" key="3">
    <source>
        <dbReference type="EMBL" id="KAH9831894.1"/>
    </source>
</evidence>
<dbReference type="PANTHER" id="PTHR43569">
    <property type="entry name" value="AMIDOHYDROLASE"/>
    <property type="match status" value="1"/>
</dbReference>
<dbReference type="EMBL" id="RIBY02001158">
    <property type="protein sequence ID" value="KAH9831894.1"/>
    <property type="molecule type" value="Genomic_DNA"/>
</dbReference>
<dbReference type="Pfam" id="PF04909">
    <property type="entry name" value="Amidohydro_2"/>
    <property type="match status" value="1"/>
</dbReference>
<organism evidence="3 4">
    <name type="scientific">Teratosphaeria destructans</name>
    <dbReference type="NCBI Taxonomy" id="418781"/>
    <lineage>
        <taxon>Eukaryota</taxon>
        <taxon>Fungi</taxon>
        <taxon>Dikarya</taxon>
        <taxon>Ascomycota</taxon>
        <taxon>Pezizomycotina</taxon>
        <taxon>Dothideomycetes</taxon>
        <taxon>Dothideomycetidae</taxon>
        <taxon>Mycosphaerellales</taxon>
        <taxon>Teratosphaeriaceae</taxon>
        <taxon>Teratosphaeria</taxon>
    </lineage>
</organism>
<name>A0A9W7W467_9PEZI</name>
<evidence type="ECO:0000313" key="4">
    <source>
        <dbReference type="Proteomes" id="UP001138500"/>
    </source>
</evidence>
<reference evidence="3 4" key="1">
    <citation type="journal article" date="2018" name="IMA Fungus">
        <title>IMA Genome-F 10: Nine draft genome sequences of Claviceps purpurea s.lat., including C. arundinis, C. humidiphila, and C. cf. spartinae, pseudomolecules for the pitch canker pathogen Fusarium circinatum, draft genome of Davidsoniella eucalypti, Grosmannia galeiformis, Quambalaria eucalypti, and Teratosphaeria destructans.</title>
        <authorList>
            <person name="Wingfield B.D."/>
            <person name="Liu M."/>
            <person name="Nguyen H.D."/>
            <person name="Lane F.A."/>
            <person name="Morgan S.W."/>
            <person name="De Vos L."/>
            <person name="Wilken P.M."/>
            <person name="Duong T.A."/>
            <person name="Aylward J."/>
            <person name="Coetzee M.P."/>
            <person name="Dadej K."/>
            <person name="De Beer Z.W."/>
            <person name="Findlay W."/>
            <person name="Havenga M."/>
            <person name="Kolarik M."/>
            <person name="Menzies J.G."/>
            <person name="Naidoo K."/>
            <person name="Pochopski O."/>
            <person name="Shoukouhi P."/>
            <person name="Santana Q.C."/>
            <person name="Seifert K.A."/>
            <person name="Soal N."/>
            <person name="Steenkamp E.T."/>
            <person name="Tatham C.T."/>
            <person name="van der Nest M.A."/>
            <person name="Wingfield M.J."/>
        </authorList>
    </citation>
    <scope>NUCLEOTIDE SEQUENCE [LARGE SCALE GENOMIC DNA]</scope>
    <source>
        <strain evidence="3">CMW44962</strain>
    </source>
</reference>
<comment type="caution">
    <text evidence="3">The sequence shown here is derived from an EMBL/GenBank/DDBJ whole genome shotgun (WGS) entry which is preliminary data.</text>
</comment>
<feature type="domain" description="Amidohydrolase-related" evidence="2">
    <location>
        <begin position="7"/>
        <end position="349"/>
    </location>
</feature>
<accession>A0A9W7W467</accession>
<reference evidence="3 4" key="2">
    <citation type="journal article" date="2021" name="Curr. Genet.">
        <title>Genetic response to nitrogen starvation in the aggressive Eucalyptus foliar pathogen Teratosphaeria destructans.</title>
        <authorList>
            <person name="Havenga M."/>
            <person name="Wingfield B.D."/>
            <person name="Wingfield M.J."/>
            <person name="Dreyer L.L."/>
            <person name="Roets F."/>
            <person name="Aylward J."/>
        </authorList>
    </citation>
    <scope>NUCLEOTIDE SEQUENCE [LARGE SCALE GENOMIC DNA]</scope>
    <source>
        <strain evidence="3">CMW44962</strain>
    </source>
</reference>
<comment type="similarity">
    <text evidence="1">Belongs to the metallo-dependent hydrolases superfamily.</text>
</comment>
<keyword evidence="4" id="KW-1185">Reference proteome</keyword>
<dbReference type="InterPro" id="IPR052350">
    <property type="entry name" value="Metallo-dep_Lactonases"/>
</dbReference>
<dbReference type="InterPro" id="IPR032466">
    <property type="entry name" value="Metal_Hydrolase"/>
</dbReference>
<dbReference type="Proteomes" id="UP001138500">
    <property type="component" value="Unassembled WGS sequence"/>
</dbReference>
<evidence type="ECO:0000259" key="2">
    <source>
        <dbReference type="Pfam" id="PF04909"/>
    </source>
</evidence>